<evidence type="ECO:0000256" key="1">
    <source>
        <dbReference type="SAM" id="MobiDB-lite"/>
    </source>
</evidence>
<dbReference type="Gene3D" id="2.20.70.10">
    <property type="match status" value="1"/>
</dbReference>
<dbReference type="Proteomes" id="UP001189429">
    <property type="component" value="Unassembled WGS sequence"/>
</dbReference>
<evidence type="ECO:0000313" key="3">
    <source>
        <dbReference type="EMBL" id="CAK0792895.1"/>
    </source>
</evidence>
<keyword evidence="4" id="KW-1185">Reference proteome</keyword>
<feature type="domain" description="WW" evidence="2">
    <location>
        <begin position="102"/>
        <end position="135"/>
    </location>
</feature>
<dbReference type="PROSITE" id="PS01159">
    <property type="entry name" value="WW_DOMAIN_1"/>
    <property type="match status" value="1"/>
</dbReference>
<dbReference type="PROSITE" id="PS50020">
    <property type="entry name" value="WW_DOMAIN_2"/>
    <property type="match status" value="2"/>
</dbReference>
<dbReference type="SMART" id="SM00456">
    <property type="entry name" value="WW"/>
    <property type="match status" value="2"/>
</dbReference>
<reference evidence="3" key="1">
    <citation type="submission" date="2023-10" db="EMBL/GenBank/DDBJ databases">
        <authorList>
            <person name="Chen Y."/>
            <person name="Shah S."/>
            <person name="Dougan E. K."/>
            <person name="Thang M."/>
            <person name="Chan C."/>
        </authorList>
    </citation>
    <scope>NUCLEOTIDE SEQUENCE [LARGE SCALE GENOMIC DNA]</scope>
</reference>
<organism evidence="3 4">
    <name type="scientific">Prorocentrum cordatum</name>
    <dbReference type="NCBI Taxonomy" id="2364126"/>
    <lineage>
        <taxon>Eukaryota</taxon>
        <taxon>Sar</taxon>
        <taxon>Alveolata</taxon>
        <taxon>Dinophyceae</taxon>
        <taxon>Prorocentrales</taxon>
        <taxon>Prorocentraceae</taxon>
        <taxon>Prorocentrum</taxon>
    </lineage>
</organism>
<name>A0ABN9PIT2_9DINO</name>
<gene>
    <name evidence="3" type="ORF">PCOR1329_LOCUS3344</name>
</gene>
<protein>
    <recommendedName>
        <fullName evidence="2">WW domain-containing protein</fullName>
    </recommendedName>
</protein>
<proteinExistence type="predicted"/>
<sequence length="266" mass="29436">MPARARSGGARPGRSCWHRGGLVGGRAPRIGTPPPPGRGRPAQRPARSSPRRPRGRTRAATRQAANDWDPAQRMAYLVSLSIADARAEPGLMRFLDGVLAAAPMPVPWSAFVDQFGHTFFYNEGSGESTWKHPMEHILKDLAATCRRSLKLPAGKRNEWLQAVVDAWTAKAAKEYAKWYAAKDSEGREYYLVSETNETMREHPVKAVLPAHYVKIEFARKLLDHSYVDSLLALPTTAPPQPAWRGPHDAVFVEAKAEVGHPQRGHS</sequence>
<feature type="region of interest" description="Disordered" evidence="1">
    <location>
        <begin position="1"/>
        <end position="65"/>
    </location>
</feature>
<feature type="compositionally biased region" description="Low complexity" evidence="1">
    <location>
        <begin position="39"/>
        <end position="48"/>
    </location>
</feature>
<dbReference type="SUPFAM" id="SSF51045">
    <property type="entry name" value="WW domain"/>
    <property type="match status" value="1"/>
</dbReference>
<dbReference type="EMBL" id="CAUYUJ010000858">
    <property type="protein sequence ID" value="CAK0792895.1"/>
    <property type="molecule type" value="Genomic_DNA"/>
</dbReference>
<evidence type="ECO:0000259" key="2">
    <source>
        <dbReference type="PROSITE" id="PS50020"/>
    </source>
</evidence>
<dbReference type="Pfam" id="PF00397">
    <property type="entry name" value="WW"/>
    <property type="match status" value="1"/>
</dbReference>
<dbReference type="InterPro" id="IPR036020">
    <property type="entry name" value="WW_dom_sf"/>
</dbReference>
<accession>A0ABN9PIT2</accession>
<feature type="compositionally biased region" description="Basic residues" evidence="1">
    <location>
        <begin position="49"/>
        <end position="59"/>
    </location>
</feature>
<dbReference type="InterPro" id="IPR001202">
    <property type="entry name" value="WW_dom"/>
</dbReference>
<evidence type="ECO:0000313" key="4">
    <source>
        <dbReference type="Proteomes" id="UP001189429"/>
    </source>
</evidence>
<dbReference type="CDD" id="cd00201">
    <property type="entry name" value="WW"/>
    <property type="match status" value="1"/>
</dbReference>
<feature type="compositionally biased region" description="Low complexity" evidence="1">
    <location>
        <begin position="1"/>
        <end position="15"/>
    </location>
</feature>
<comment type="caution">
    <text evidence="3">The sequence shown here is derived from an EMBL/GenBank/DDBJ whole genome shotgun (WGS) entry which is preliminary data.</text>
</comment>
<feature type="domain" description="WW" evidence="2">
    <location>
        <begin position="178"/>
        <end position="205"/>
    </location>
</feature>